<keyword evidence="4" id="KW-0460">Magnesium</keyword>
<dbReference type="OrthoDB" id="3680851at2"/>
<dbReference type="Pfam" id="PF00702">
    <property type="entry name" value="Hydrolase"/>
    <property type="match status" value="1"/>
</dbReference>
<evidence type="ECO:0000313" key="6">
    <source>
        <dbReference type="Proteomes" id="UP000317043"/>
    </source>
</evidence>
<dbReference type="RefSeq" id="WP_142042826.1">
    <property type="nucleotide sequence ID" value="NZ_JBHTGS010000003.1"/>
</dbReference>
<evidence type="ECO:0000256" key="1">
    <source>
        <dbReference type="ARBA" id="ARBA00001946"/>
    </source>
</evidence>
<comment type="caution">
    <text evidence="5">The sequence shown here is derived from an EMBL/GenBank/DDBJ whole genome shotgun (WGS) entry which is preliminary data.</text>
</comment>
<dbReference type="Proteomes" id="UP000317043">
    <property type="component" value="Unassembled WGS sequence"/>
</dbReference>
<comment type="cofactor">
    <cofactor evidence="1">
        <name>Mg(2+)</name>
        <dbReference type="ChEBI" id="CHEBI:18420"/>
    </cofactor>
</comment>
<dbReference type="InterPro" id="IPR036412">
    <property type="entry name" value="HAD-like_sf"/>
</dbReference>
<dbReference type="PRINTS" id="PR00413">
    <property type="entry name" value="HADHALOGNASE"/>
</dbReference>
<keyword evidence="6" id="KW-1185">Reference proteome</keyword>
<dbReference type="InterPro" id="IPR051400">
    <property type="entry name" value="HAD-like_hydrolase"/>
</dbReference>
<gene>
    <name evidence="5" type="ORF">FB566_4009</name>
</gene>
<dbReference type="EMBL" id="VFOW01000001">
    <property type="protein sequence ID" value="TQL78423.1"/>
    <property type="molecule type" value="Genomic_DNA"/>
</dbReference>
<proteinExistence type="predicted"/>
<evidence type="ECO:0000256" key="3">
    <source>
        <dbReference type="ARBA" id="ARBA00022801"/>
    </source>
</evidence>
<dbReference type="SFLD" id="SFLDG01129">
    <property type="entry name" value="C1.5:_HAD__Beta-PGM__Phosphata"/>
    <property type="match status" value="1"/>
</dbReference>
<evidence type="ECO:0000256" key="2">
    <source>
        <dbReference type="ARBA" id="ARBA00022723"/>
    </source>
</evidence>
<accession>A0A543B0R3</accession>
<evidence type="ECO:0000256" key="4">
    <source>
        <dbReference type="ARBA" id="ARBA00022842"/>
    </source>
</evidence>
<dbReference type="InParanoid" id="A0A543B0R3"/>
<keyword evidence="3 5" id="KW-0378">Hydrolase</keyword>
<dbReference type="Gene3D" id="1.10.150.520">
    <property type="match status" value="1"/>
</dbReference>
<protein>
    <submittedName>
        <fullName evidence="5">Putative hydrolase of the HAD superfamily</fullName>
    </submittedName>
</protein>
<evidence type="ECO:0000313" key="5">
    <source>
        <dbReference type="EMBL" id="TQL78423.1"/>
    </source>
</evidence>
<dbReference type="GO" id="GO:0016791">
    <property type="term" value="F:phosphatase activity"/>
    <property type="evidence" value="ECO:0007669"/>
    <property type="project" value="TreeGrafter"/>
</dbReference>
<dbReference type="InterPro" id="IPR006439">
    <property type="entry name" value="HAD-SF_hydro_IA"/>
</dbReference>
<keyword evidence="2" id="KW-0479">Metal-binding</keyword>
<dbReference type="GO" id="GO:0046872">
    <property type="term" value="F:metal ion binding"/>
    <property type="evidence" value="ECO:0007669"/>
    <property type="project" value="UniProtKB-KW"/>
</dbReference>
<sequence length="215" mass="23934">MTRLALFDLDDTLVDRAPAYRRWATNFAAATELSPADMDVLYEVDFREVDLSHQLRRVHGYFDVDEDFETFWSRFRDGYPRFVRAEAPTLQALRRLKDNGWSIGIVTNGAETNQNAKISLTGLDHYVDACAISEVEGVEKPDRRIFEAVAAKLGVTLADGGWMVGDSQELDVAGGRAAGLDTIWLEQGRQLDPAQATPTHSVTSVPEAVELMLTE</sequence>
<dbReference type="SFLD" id="SFLDS00003">
    <property type="entry name" value="Haloacid_Dehalogenase"/>
    <property type="match status" value="1"/>
</dbReference>
<name>A0A543B0R3_9ACTN</name>
<reference evidence="5 6" key="1">
    <citation type="submission" date="2019-06" db="EMBL/GenBank/DDBJ databases">
        <title>Sequencing the genomes of 1000 actinobacteria strains.</title>
        <authorList>
            <person name="Klenk H.-P."/>
        </authorList>
    </citation>
    <scope>NUCLEOTIDE SEQUENCE [LARGE SCALE GENOMIC DNA]</scope>
    <source>
        <strain evidence="5 6">DSM 45928</strain>
    </source>
</reference>
<dbReference type="SUPFAM" id="SSF56784">
    <property type="entry name" value="HAD-like"/>
    <property type="match status" value="1"/>
</dbReference>
<organism evidence="5 6">
    <name type="scientific">Stackebrandtia endophytica</name>
    <dbReference type="NCBI Taxonomy" id="1496996"/>
    <lineage>
        <taxon>Bacteria</taxon>
        <taxon>Bacillati</taxon>
        <taxon>Actinomycetota</taxon>
        <taxon>Actinomycetes</taxon>
        <taxon>Glycomycetales</taxon>
        <taxon>Glycomycetaceae</taxon>
        <taxon>Stackebrandtia</taxon>
    </lineage>
</organism>
<dbReference type="PANTHER" id="PTHR46470">
    <property type="entry name" value="N-ACYLNEURAMINATE-9-PHOSPHATASE"/>
    <property type="match status" value="1"/>
</dbReference>
<dbReference type="GO" id="GO:0044281">
    <property type="term" value="P:small molecule metabolic process"/>
    <property type="evidence" value="ECO:0007669"/>
    <property type="project" value="UniProtKB-ARBA"/>
</dbReference>
<dbReference type="NCBIfam" id="TIGR01549">
    <property type="entry name" value="HAD-SF-IA-v1"/>
    <property type="match status" value="1"/>
</dbReference>
<dbReference type="AlphaFoldDB" id="A0A543B0R3"/>
<dbReference type="PANTHER" id="PTHR46470:SF2">
    <property type="entry name" value="GLYCERALDEHYDE 3-PHOSPHATE PHOSPHATASE"/>
    <property type="match status" value="1"/>
</dbReference>
<dbReference type="Gene3D" id="3.40.50.1000">
    <property type="entry name" value="HAD superfamily/HAD-like"/>
    <property type="match status" value="1"/>
</dbReference>
<dbReference type="InterPro" id="IPR023214">
    <property type="entry name" value="HAD_sf"/>
</dbReference>